<evidence type="ECO:0000313" key="3">
    <source>
        <dbReference type="Proteomes" id="UP000540929"/>
    </source>
</evidence>
<comment type="caution">
    <text evidence="2">The sequence shown here is derived from an EMBL/GenBank/DDBJ whole genome shotgun (WGS) entry which is preliminary data.</text>
</comment>
<reference evidence="3 4" key="1">
    <citation type="submission" date="2020-07" db="EMBL/GenBank/DDBJ databases">
        <title>Exploring microbial biodiversity for novel pathways involved in the catabolism of aromatic compounds derived from lignin.</title>
        <authorList>
            <person name="Elkins J."/>
        </authorList>
    </citation>
    <scope>NUCLEOTIDE SEQUENCE [LARGE SCALE GENOMIC DNA]</scope>
    <source>
        <strain evidence="1 4">H2C3B</strain>
        <strain evidence="2 3">H2C3C</strain>
    </source>
</reference>
<dbReference type="Proteomes" id="UP000572540">
    <property type="component" value="Unassembled WGS sequence"/>
</dbReference>
<dbReference type="Proteomes" id="UP000540929">
    <property type="component" value="Unassembled WGS sequence"/>
</dbReference>
<dbReference type="AlphaFoldDB" id="A0A7Y9WUZ7"/>
<organism evidence="2 3">
    <name type="scientific">Paraburkholderia bryophila</name>
    <dbReference type="NCBI Taxonomy" id="420952"/>
    <lineage>
        <taxon>Bacteria</taxon>
        <taxon>Pseudomonadati</taxon>
        <taxon>Pseudomonadota</taxon>
        <taxon>Betaproteobacteria</taxon>
        <taxon>Burkholderiales</taxon>
        <taxon>Burkholderiaceae</taxon>
        <taxon>Paraburkholderia</taxon>
    </lineage>
</organism>
<dbReference type="EMBL" id="JACCAS010000002">
    <property type="protein sequence ID" value="NYH26596.1"/>
    <property type="molecule type" value="Genomic_DNA"/>
</dbReference>
<evidence type="ECO:0000313" key="4">
    <source>
        <dbReference type="Proteomes" id="UP000572540"/>
    </source>
</evidence>
<evidence type="ECO:0008006" key="5">
    <source>
        <dbReference type="Google" id="ProtNLM"/>
    </source>
</evidence>
<sequence>MSAATGQHSNQSTCCMISEGLNLLRPAPLLHLHRHKHWTFMAQPIPLSRHTGAARARHAKVMLLPIARQTADDLALRVHLALDALRRGAGSMIDAQTLTQTMLLTGFLAESGFGSASGEELGAAERAVSTVFDIGRETGEWRLDNTGVALFATIATNYDQQLHRAPLWAITDASERLDRFTAGMRYQTPARKRA</sequence>
<gene>
    <name evidence="2" type="ORF">GGD40_006167</name>
    <name evidence="1" type="ORF">GGD41_002305</name>
</gene>
<keyword evidence="3" id="KW-1185">Reference proteome</keyword>
<evidence type="ECO:0000313" key="2">
    <source>
        <dbReference type="EMBL" id="NYH26596.1"/>
    </source>
</evidence>
<evidence type="ECO:0000313" key="1">
    <source>
        <dbReference type="EMBL" id="NYH15077.1"/>
    </source>
</evidence>
<dbReference type="EMBL" id="JACCAU010000001">
    <property type="protein sequence ID" value="NYH15077.1"/>
    <property type="molecule type" value="Genomic_DNA"/>
</dbReference>
<protein>
    <recommendedName>
        <fullName evidence="5">Fis family transcriptional regulator</fullName>
    </recommendedName>
</protein>
<proteinExistence type="predicted"/>
<name>A0A7Y9WUZ7_9BURK</name>
<accession>A0A7Y9WUZ7</accession>